<dbReference type="Gene3D" id="1.20.5.1930">
    <property type="match status" value="1"/>
</dbReference>
<dbReference type="PANTHER" id="PTHR24421:SF10">
    <property type="entry name" value="NITRATE_NITRITE SENSOR PROTEIN NARQ"/>
    <property type="match status" value="1"/>
</dbReference>
<feature type="domain" description="Signal transduction histidine kinase subgroup 3 dimerisation and phosphoacceptor" evidence="10">
    <location>
        <begin position="257"/>
        <end position="327"/>
    </location>
</feature>
<dbReference type="Pfam" id="PF13796">
    <property type="entry name" value="Sensor"/>
    <property type="match status" value="1"/>
</dbReference>
<dbReference type="PANTHER" id="PTHR24421">
    <property type="entry name" value="NITRATE/NITRITE SENSOR PROTEIN NARX-RELATED"/>
    <property type="match status" value="1"/>
</dbReference>
<evidence type="ECO:0000256" key="4">
    <source>
        <dbReference type="ARBA" id="ARBA00022679"/>
    </source>
</evidence>
<dbReference type="EMBL" id="FMCS01000001">
    <property type="protein sequence ID" value="SCE63519.1"/>
    <property type="molecule type" value="Genomic_DNA"/>
</dbReference>
<evidence type="ECO:0000256" key="9">
    <source>
        <dbReference type="SAM" id="Phobius"/>
    </source>
</evidence>
<keyword evidence="9" id="KW-1133">Transmembrane helix</keyword>
<dbReference type="InterPro" id="IPR050482">
    <property type="entry name" value="Sensor_HK_TwoCompSys"/>
</dbReference>
<evidence type="ECO:0000256" key="8">
    <source>
        <dbReference type="ARBA" id="ARBA00023012"/>
    </source>
</evidence>
<keyword evidence="6 12" id="KW-0418">Kinase</keyword>
<dbReference type="GO" id="GO:0005524">
    <property type="term" value="F:ATP binding"/>
    <property type="evidence" value="ECO:0007669"/>
    <property type="project" value="UniProtKB-KW"/>
</dbReference>
<gene>
    <name evidence="12" type="ORF">GA0070214_10112</name>
</gene>
<evidence type="ECO:0000256" key="2">
    <source>
        <dbReference type="ARBA" id="ARBA00012438"/>
    </source>
</evidence>
<feature type="transmembrane region" description="Helical" evidence="9">
    <location>
        <begin position="64"/>
        <end position="87"/>
    </location>
</feature>
<evidence type="ECO:0000313" key="12">
    <source>
        <dbReference type="EMBL" id="SCE63519.1"/>
    </source>
</evidence>
<keyword evidence="7" id="KW-0067">ATP-binding</keyword>
<dbReference type="GO" id="GO:0016020">
    <property type="term" value="C:membrane"/>
    <property type="evidence" value="ECO:0007669"/>
    <property type="project" value="InterPro"/>
</dbReference>
<reference evidence="13" key="1">
    <citation type="submission" date="2016-06" db="EMBL/GenBank/DDBJ databases">
        <authorList>
            <person name="Varghese N."/>
            <person name="Submissions Spin"/>
        </authorList>
    </citation>
    <scope>NUCLEOTIDE SEQUENCE [LARGE SCALE GENOMIC DNA]</scope>
    <source>
        <strain evidence="13">DSM 45246</strain>
    </source>
</reference>
<dbReference type="EC" id="2.7.13.3" evidence="2"/>
<dbReference type="InterPro" id="IPR025828">
    <property type="entry name" value="Put_sensor_dom"/>
</dbReference>
<evidence type="ECO:0000256" key="5">
    <source>
        <dbReference type="ARBA" id="ARBA00022741"/>
    </source>
</evidence>
<dbReference type="Pfam" id="PF07730">
    <property type="entry name" value="HisKA_3"/>
    <property type="match status" value="1"/>
</dbReference>
<dbReference type="SUPFAM" id="SSF55874">
    <property type="entry name" value="ATPase domain of HSP90 chaperone/DNA topoisomerase II/histidine kinase"/>
    <property type="match status" value="1"/>
</dbReference>
<evidence type="ECO:0000313" key="13">
    <source>
        <dbReference type="Proteomes" id="UP000199629"/>
    </source>
</evidence>
<evidence type="ECO:0000259" key="11">
    <source>
        <dbReference type="Pfam" id="PF13796"/>
    </source>
</evidence>
<keyword evidence="13" id="KW-1185">Reference proteome</keyword>
<keyword evidence="5" id="KW-0547">Nucleotide-binding</keyword>
<evidence type="ECO:0000256" key="3">
    <source>
        <dbReference type="ARBA" id="ARBA00022553"/>
    </source>
</evidence>
<feature type="transmembrane region" description="Helical" evidence="9">
    <location>
        <begin position="23"/>
        <end position="52"/>
    </location>
</feature>
<keyword evidence="3" id="KW-0597">Phosphoprotein</keyword>
<dbReference type="CDD" id="cd16917">
    <property type="entry name" value="HATPase_UhpB-NarQ-NarX-like"/>
    <property type="match status" value="1"/>
</dbReference>
<name>A0A1C4TVX8_9ACTN</name>
<accession>A0A1C4TVX8</accession>
<proteinExistence type="predicted"/>
<dbReference type="GO" id="GO:0000155">
    <property type="term" value="F:phosphorelay sensor kinase activity"/>
    <property type="evidence" value="ECO:0007669"/>
    <property type="project" value="InterPro"/>
</dbReference>
<dbReference type="Gene3D" id="3.30.565.10">
    <property type="entry name" value="Histidine kinase-like ATPase, C-terminal domain"/>
    <property type="match status" value="1"/>
</dbReference>
<keyword evidence="8" id="KW-0902">Two-component regulatory system</keyword>
<dbReference type="InterPro" id="IPR011712">
    <property type="entry name" value="Sig_transdc_His_kin_sub3_dim/P"/>
</dbReference>
<keyword evidence="4" id="KW-0808">Transferase</keyword>
<feature type="domain" description="Putative sensor" evidence="11">
    <location>
        <begin position="68"/>
        <end position="229"/>
    </location>
</feature>
<protein>
    <recommendedName>
        <fullName evidence="2">histidine kinase</fullName>
        <ecNumber evidence="2">2.7.13.3</ecNumber>
    </recommendedName>
</protein>
<keyword evidence="9" id="KW-0812">Transmembrane</keyword>
<sequence length="448" mass="46640">MTGDNGPMTALRAPFTTLALRRAVFCVAGVVSAAAILSVPAILPALGALVLWATGAMSEQPAPAVAPLFLVLLPLTVALLVVLAAPIGRAMGAVHRTLADRLLEVHVDAPPPRLSKRISAVVADGPGWRAVGYGLLKVPLAIPEGYGAFCYVFGLVNLSYPVWWPLFRNHPAGTSLGPVWALTPFGAIGARTFAGAFVIAAAGLAMLLVAPWLMRAGTALDVAAMRRLLGPRRLAERVRELQVTRARAIDDAAAMMRRLERDLHDGAQIRLATLAMNLGMATEKLGADGPPPDLAQARELVALAHRGAKEALADLRDLVRGIHPPVLDSGLGDALATLATSSAIPVAVDVELPDRPAPAIETIAYFCASELLANAAKHSRATRVGLGVAGSGERLTLTVRDDGIGGANPDGPGLSGLARRIAVVDGRMRVHSPAGGPTRVDIELPTHV</sequence>
<comment type="catalytic activity">
    <reaction evidence="1">
        <text>ATP + protein L-histidine = ADP + protein N-phospho-L-histidine.</text>
        <dbReference type="EC" id="2.7.13.3"/>
    </reaction>
</comment>
<keyword evidence="9" id="KW-0472">Membrane</keyword>
<evidence type="ECO:0000259" key="10">
    <source>
        <dbReference type="Pfam" id="PF07730"/>
    </source>
</evidence>
<evidence type="ECO:0000256" key="1">
    <source>
        <dbReference type="ARBA" id="ARBA00000085"/>
    </source>
</evidence>
<dbReference type="Proteomes" id="UP000199629">
    <property type="component" value="Unassembled WGS sequence"/>
</dbReference>
<evidence type="ECO:0000256" key="7">
    <source>
        <dbReference type="ARBA" id="ARBA00022840"/>
    </source>
</evidence>
<dbReference type="GO" id="GO:0046983">
    <property type="term" value="F:protein dimerization activity"/>
    <property type="evidence" value="ECO:0007669"/>
    <property type="project" value="InterPro"/>
</dbReference>
<dbReference type="AlphaFoldDB" id="A0A1C4TVX8"/>
<evidence type="ECO:0000256" key="6">
    <source>
        <dbReference type="ARBA" id="ARBA00022777"/>
    </source>
</evidence>
<feature type="transmembrane region" description="Helical" evidence="9">
    <location>
        <begin position="187"/>
        <end position="210"/>
    </location>
</feature>
<dbReference type="InterPro" id="IPR036890">
    <property type="entry name" value="HATPase_C_sf"/>
</dbReference>
<feature type="transmembrane region" description="Helical" evidence="9">
    <location>
        <begin position="146"/>
        <end position="167"/>
    </location>
</feature>
<organism evidence="12 13">
    <name type="scientific">Micromonospora chaiyaphumensis</name>
    <dbReference type="NCBI Taxonomy" id="307119"/>
    <lineage>
        <taxon>Bacteria</taxon>
        <taxon>Bacillati</taxon>
        <taxon>Actinomycetota</taxon>
        <taxon>Actinomycetes</taxon>
        <taxon>Micromonosporales</taxon>
        <taxon>Micromonosporaceae</taxon>
        <taxon>Micromonospora</taxon>
    </lineage>
</organism>